<reference evidence="2 3" key="1">
    <citation type="journal article" date="2019" name="Int. J. Syst. Evol. Microbiol.">
        <title>The Global Catalogue of Microorganisms (GCM) 10K type strain sequencing project: providing services to taxonomists for standard genome sequencing and annotation.</title>
        <authorList>
            <consortium name="The Broad Institute Genomics Platform"/>
            <consortium name="The Broad Institute Genome Sequencing Center for Infectious Disease"/>
            <person name="Wu L."/>
            <person name="Ma J."/>
        </authorList>
    </citation>
    <scope>NUCLEOTIDE SEQUENCE [LARGE SCALE GENOMIC DNA]</scope>
    <source>
        <strain evidence="2 3">JCM 11813</strain>
    </source>
</reference>
<dbReference type="SUPFAM" id="SSF53335">
    <property type="entry name" value="S-adenosyl-L-methionine-dependent methyltransferases"/>
    <property type="match status" value="1"/>
</dbReference>
<keyword evidence="3" id="KW-1185">Reference proteome</keyword>
<dbReference type="Pfam" id="PF13489">
    <property type="entry name" value="Methyltransf_23"/>
    <property type="match status" value="1"/>
</dbReference>
<dbReference type="Gene3D" id="1.20.120.450">
    <property type="entry name" value="dinb family like domain"/>
    <property type="match status" value="1"/>
</dbReference>
<feature type="domain" description="DinB-like" evidence="1">
    <location>
        <begin position="49"/>
        <end position="169"/>
    </location>
</feature>
<sequence>MSESVVPDTKDWTWVLHRPCPECGYDATVVTVDRIPGIIRDDATMWEAVLTLADAAARPDPATWSPLEYACHVRDVNRIFDERVRLMVEEDEPTFPNWDQDETALEERYAEQDPATVAAELLDAAAAVAERYESVPPGAWSRRGFRSNGSEFSVESLGLYHLHDLVHHAWDVRAAAARATVESYDASAAAFRDGTARETVDERIVEFAAAVGPGARILEVGSGGGRDARALEVAGLSVRRTDVSPGFVELMRADGDDADVLDPLTDDLTDPHRPGTPYDGVWANASLLHVDRRDLPVVLRRLADATRPGGVLRASLKEGDGERWSTHGHVAGPRRFTFWRAGPLATIVQEAGWEVESVEQYLGTGGEQTWLDVTARKGTRHP</sequence>
<dbReference type="EMBL" id="BAAAJE010000029">
    <property type="protein sequence ID" value="GAA1161506.1"/>
    <property type="molecule type" value="Genomic_DNA"/>
</dbReference>
<dbReference type="InterPro" id="IPR029063">
    <property type="entry name" value="SAM-dependent_MTases_sf"/>
</dbReference>
<evidence type="ECO:0000313" key="3">
    <source>
        <dbReference type="Proteomes" id="UP001499979"/>
    </source>
</evidence>
<protein>
    <recommendedName>
        <fullName evidence="1">DinB-like domain-containing protein</fullName>
    </recommendedName>
</protein>
<accession>A0ABN1US00</accession>
<organism evidence="2 3">
    <name type="scientific">Nocardioides aquiterrae</name>
    <dbReference type="NCBI Taxonomy" id="203799"/>
    <lineage>
        <taxon>Bacteria</taxon>
        <taxon>Bacillati</taxon>
        <taxon>Actinomycetota</taxon>
        <taxon>Actinomycetes</taxon>
        <taxon>Propionibacteriales</taxon>
        <taxon>Nocardioidaceae</taxon>
        <taxon>Nocardioides</taxon>
    </lineage>
</organism>
<dbReference type="InterPro" id="IPR034660">
    <property type="entry name" value="DinB/YfiT-like"/>
</dbReference>
<dbReference type="PANTHER" id="PTHR43861">
    <property type="entry name" value="TRANS-ACONITATE 2-METHYLTRANSFERASE-RELATED"/>
    <property type="match status" value="1"/>
</dbReference>
<name>A0ABN1US00_9ACTN</name>
<dbReference type="InterPro" id="IPR024775">
    <property type="entry name" value="DinB-like"/>
</dbReference>
<dbReference type="PANTHER" id="PTHR43861:SF1">
    <property type="entry name" value="TRANS-ACONITATE 2-METHYLTRANSFERASE"/>
    <property type="match status" value="1"/>
</dbReference>
<evidence type="ECO:0000313" key="2">
    <source>
        <dbReference type="EMBL" id="GAA1161506.1"/>
    </source>
</evidence>
<dbReference type="Proteomes" id="UP001499979">
    <property type="component" value="Unassembled WGS sequence"/>
</dbReference>
<dbReference type="Gene3D" id="3.40.50.150">
    <property type="entry name" value="Vaccinia Virus protein VP39"/>
    <property type="match status" value="1"/>
</dbReference>
<dbReference type="CDD" id="cd02440">
    <property type="entry name" value="AdoMet_MTases"/>
    <property type="match status" value="1"/>
</dbReference>
<dbReference type="RefSeq" id="WP_343910336.1">
    <property type="nucleotide sequence ID" value="NZ_BAAAJE010000029.1"/>
</dbReference>
<comment type="caution">
    <text evidence="2">The sequence shown here is derived from an EMBL/GenBank/DDBJ whole genome shotgun (WGS) entry which is preliminary data.</text>
</comment>
<evidence type="ECO:0000259" key="1">
    <source>
        <dbReference type="Pfam" id="PF12867"/>
    </source>
</evidence>
<dbReference type="Pfam" id="PF12867">
    <property type="entry name" value="DinB_2"/>
    <property type="match status" value="1"/>
</dbReference>
<gene>
    <name evidence="2" type="ORF">GCM10009606_44360</name>
</gene>
<proteinExistence type="predicted"/>
<dbReference type="SUPFAM" id="SSF109854">
    <property type="entry name" value="DinB/YfiT-like putative metalloenzymes"/>
    <property type="match status" value="1"/>
</dbReference>